<dbReference type="Proteomes" id="UP000295131">
    <property type="component" value="Unassembled WGS sequence"/>
</dbReference>
<dbReference type="InterPro" id="IPR025195">
    <property type="entry name" value="GTA_TIM_dom"/>
</dbReference>
<sequence length="1286" mass="139141">MAVIILQAAGAALGGVFGTVGAIVGTAAGAIAGSMIDSALFGSSRTIRGQGLSSVRIPAADEGSPIARVQGAARISGTLIWATRFEERIRTERTGGKGGGGQVEIEQHVYFGNFAFGLCEGPVALVRRVWADGRELDLSTIEMRLHRGTDDQLPDPLIEAKQGVGQTPAWRGLSYVVFERLPLGDFANRIPVFNFEVVRPIGDLEARIEAVTCIPASTEHGYALTKVSQTPWFGEEKLINRNTLRGGSDWTVSIDELTALCPKLKTVALVTAWMGSDLRMSECEFLPGVEVRLRSFERPAWRVGNFNRFSARLVSSTDGHPAYGGTPSDASVIEAIRDLKARGLEVLLYPFVMMDIPAGNGQPDPYGGPEQAALPWRGRITCHPAPGEAGSPDGSAQIRSDVASFCGSMTAGQVHVSGRTVTWSGGDNGYRRMILHHAALAKAAGGVDGILIGSEMRGLTPLRDETGAFPFVDALCELAEDVKAMLGPDTVVTYAADWSEYWGHRPDDGSGDVLFHLDKLWADPAVGAVAIDNYMPLSDWRDGDRETGNPDGDRHGADRDGFARAITAGEGFDWYYASQGDRKARIRTPIADGLAGKNWVYRVKDIRGWWENPHYDRQGGVEAVEPTAWVPASKPVWLTEIGCPAVDKGANEPNRFPDLRSAEGGLPHFSTGARDDTVQRAFLSAHIDHWTGPANADGMVDPAKVFAWTWDARPYPAFPALADLWSDHGNWRTGHWLNGRMGGAVLSDIFADVLMRAGFTRFDVSGITGAVGGHAVNGTGSVRQILEPLMEAFAIDMREGAGGLEFFSRLSVSGIPHRIDVVADPEDEPRFEEAREQETELPGECLLRFFDPLEDYKTASARSRRLIDGSINQTTLSLDLALDVASASGTADLWLKDRWSGRRSLRLAVSPAKVAIEPGDLFRCTFEGAPDGIFRVERIEDGAFRRIQARAHSFPLPLEPAAPLRMLATGDASAGFAPDLVLADLPMMSGIDESAWAVAAAHMKPWRPLVISASSGSMGYRQRTRLDLPARVGRLADALAPGAVEGRFDASDDILVQLPFGGFENLTREAVLDGGNILALEHASGWEILQFETAEEIEARLWRLGSLLRGQAGTDDMMREIAEEGARVFMLDRAVNMLGLTPGEAGRSRNYVAELAGGGDGGRTSPSAFSGGLRARKPLSPVHPKAVRTEEGVRFSWIRRSRAPEADDWAAVEVPFVEAGERYRITILDGEAEIRVAQTTQTAWTYAESAEIADFGSARTAFDIRIEQGGRTVPWGVPRNAHVPVI</sequence>
<feature type="domain" description="Rcc01698-like C-terminal" evidence="4">
    <location>
        <begin position="1030"/>
        <end position="1128"/>
    </location>
</feature>
<accession>A0A4R5PP81</accession>
<evidence type="ECO:0000259" key="4">
    <source>
        <dbReference type="Pfam" id="PF23666"/>
    </source>
</evidence>
<feature type="domain" description="GTA TIM-barrel-like" evidence="2">
    <location>
        <begin position="429"/>
        <end position="719"/>
    </location>
</feature>
<proteinExistence type="predicted"/>
<evidence type="ECO:0000259" key="2">
    <source>
        <dbReference type="Pfam" id="PF13547"/>
    </source>
</evidence>
<keyword evidence="6" id="KW-1185">Reference proteome</keyword>
<dbReference type="InterPro" id="IPR056490">
    <property type="entry name" value="Rcc01698_C"/>
</dbReference>
<dbReference type="InterPro" id="IPR017853">
    <property type="entry name" value="GH"/>
</dbReference>
<dbReference type="InterPro" id="IPR032876">
    <property type="entry name" value="J_dom"/>
</dbReference>
<dbReference type="Pfam" id="PF13550">
    <property type="entry name" value="Phage-tail_3"/>
    <property type="match status" value="1"/>
</dbReference>
<evidence type="ECO:0000259" key="3">
    <source>
        <dbReference type="Pfam" id="PF13550"/>
    </source>
</evidence>
<protein>
    <recommendedName>
        <fullName evidence="7">Host specificity protein</fullName>
    </recommendedName>
</protein>
<comment type="caution">
    <text evidence="5">The sequence shown here is derived from an EMBL/GenBank/DDBJ whole genome shotgun (WGS) entry which is preliminary data.</text>
</comment>
<feature type="domain" description="Tip attachment protein J" evidence="3">
    <location>
        <begin position="780"/>
        <end position="941"/>
    </location>
</feature>
<dbReference type="OrthoDB" id="8445115at2"/>
<gene>
    <name evidence="5" type="ORF">E2A64_07110</name>
</gene>
<evidence type="ECO:0000313" key="6">
    <source>
        <dbReference type="Proteomes" id="UP000295131"/>
    </source>
</evidence>
<dbReference type="CDD" id="cd19607">
    <property type="entry name" value="GTA_TIM-barrel-like"/>
    <property type="match status" value="1"/>
</dbReference>
<name>A0A4R5PP81_9HYPH</name>
<dbReference type="Pfam" id="PF13547">
    <property type="entry name" value="GTA_TIM"/>
    <property type="match status" value="1"/>
</dbReference>
<reference evidence="5 6" key="1">
    <citation type="journal article" date="2013" name="Int. J. Syst. Evol. Microbiol.">
        <title>Hoeflea suaedae sp. nov., an endophytic bacterium isolated from the root of the halophyte Suaeda maritima.</title>
        <authorList>
            <person name="Chung E.J."/>
            <person name="Park J.A."/>
            <person name="Pramanik P."/>
            <person name="Bibi F."/>
            <person name="Jeon C.O."/>
            <person name="Chung Y.R."/>
        </authorList>
    </citation>
    <scope>NUCLEOTIDE SEQUENCE [LARGE SCALE GENOMIC DNA]</scope>
    <source>
        <strain evidence="5 6">YC6898</strain>
    </source>
</reference>
<evidence type="ECO:0000256" key="1">
    <source>
        <dbReference type="SAM" id="MobiDB-lite"/>
    </source>
</evidence>
<dbReference type="Pfam" id="PF23666">
    <property type="entry name" value="Rcc01698_C"/>
    <property type="match status" value="1"/>
</dbReference>
<feature type="region of interest" description="Disordered" evidence="1">
    <location>
        <begin position="540"/>
        <end position="559"/>
    </location>
</feature>
<dbReference type="Gene3D" id="3.20.20.80">
    <property type="entry name" value="Glycosidases"/>
    <property type="match status" value="1"/>
</dbReference>
<organism evidence="5 6">
    <name type="scientific">Pseudohoeflea suaedae</name>
    <dbReference type="NCBI Taxonomy" id="877384"/>
    <lineage>
        <taxon>Bacteria</taxon>
        <taxon>Pseudomonadati</taxon>
        <taxon>Pseudomonadota</taxon>
        <taxon>Alphaproteobacteria</taxon>
        <taxon>Hyphomicrobiales</taxon>
        <taxon>Rhizobiaceae</taxon>
        <taxon>Pseudohoeflea</taxon>
    </lineage>
</organism>
<dbReference type="SUPFAM" id="SSF51445">
    <property type="entry name" value="(Trans)glycosidases"/>
    <property type="match status" value="1"/>
</dbReference>
<evidence type="ECO:0008006" key="7">
    <source>
        <dbReference type="Google" id="ProtNLM"/>
    </source>
</evidence>
<dbReference type="RefSeq" id="WP_133283690.1">
    <property type="nucleotide sequence ID" value="NZ_SMSI01000001.1"/>
</dbReference>
<evidence type="ECO:0000313" key="5">
    <source>
        <dbReference type="EMBL" id="TDH38856.1"/>
    </source>
</evidence>
<dbReference type="EMBL" id="SMSI01000001">
    <property type="protein sequence ID" value="TDH38856.1"/>
    <property type="molecule type" value="Genomic_DNA"/>
</dbReference>